<evidence type="ECO:0000256" key="1">
    <source>
        <dbReference type="ARBA" id="ARBA00022741"/>
    </source>
</evidence>
<keyword evidence="5" id="KW-1185">Reference proteome</keyword>
<dbReference type="AlphaFoldDB" id="A0A9W4WTV2"/>
<dbReference type="GO" id="GO:0004467">
    <property type="term" value="F:long-chain fatty acid-CoA ligase activity"/>
    <property type="evidence" value="ECO:0007669"/>
    <property type="project" value="TreeGrafter"/>
</dbReference>
<feature type="domain" description="AMP-dependent synthetase/ligase" evidence="3">
    <location>
        <begin position="62"/>
        <end position="489"/>
    </location>
</feature>
<dbReference type="PROSITE" id="PS00455">
    <property type="entry name" value="AMP_BINDING"/>
    <property type="match status" value="1"/>
</dbReference>
<evidence type="ECO:0000313" key="4">
    <source>
        <dbReference type="EMBL" id="CAI2171761.1"/>
    </source>
</evidence>
<dbReference type="InterPro" id="IPR042099">
    <property type="entry name" value="ANL_N_sf"/>
</dbReference>
<dbReference type="GO" id="GO:0016020">
    <property type="term" value="C:membrane"/>
    <property type="evidence" value="ECO:0007669"/>
    <property type="project" value="TreeGrafter"/>
</dbReference>
<dbReference type="Gene3D" id="3.40.50.12780">
    <property type="entry name" value="N-terminal domain of ligase-like"/>
    <property type="match status" value="1"/>
</dbReference>
<reference evidence="4" key="1">
    <citation type="submission" date="2022-08" db="EMBL/GenBank/DDBJ databases">
        <authorList>
            <person name="Kallberg Y."/>
            <person name="Tangrot J."/>
            <person name="Rosling A."/>
        </authorList>
    </citation>
    <scope>NUCLEOTIDE SEQUENCE</scope>
    <source>
        <strain evidence="4">Wild A</strain>
    </source>
</reference>
<dbReference type="GO" id="GO:0005783">
    <property type="term" value="C:endoplasmic reticulum"/>
    <property type="evidence" value="ECO:0007669"/>
    <property type="project" value="TreeGrafter"/>
</dbReference>
<protein>
    <submittedName>
        <fullName evidence="4">13983_t:CDS:1</fullName>
    </submittedName>
</protein>
<dbReference type="InterPro" id="IPR000873">
    <property type="entry name" value="AMP-dep_synth/lig_dom"/>
</dbReference>
<dbReference type="Proteomes" id="UP001153678">
    <property type="component" value="Unassembled WGS sequence"/>
</dbReference>
<dbReference type="OrthoDB" id="1700726at2759"/>
<sequence length="676" mass="75761">MSLQIPDFDYNKQSVAIPGTKKPGQTAVYRNAYMPNALAERPCPEVNTVFENFQYAFRKFAKRPCLGYRPFDKNTGNFGEYVWETYEQTLDRVNNVGSGLGYINDTVVRNGKKDRYTVGVWSFNKLEFQLVIQANAAYNLITVPLYETLGSETVEYCMNHAEIQMIFVSADHVAPMLRLAAKIPQLKVIISFDPLEGSIDHVRGWASEYDIKVYEFSEIEKLGRENPRKYNPPTPKDLFSISYTSGTTGVPKGAMITHKNIVSMLASISTLTPIISGDVMLSYLPLAHLFGMDVEIGTLFLGGSIGYYRGDIFGIFDDIKVLKPTFFQSVPRVFNKVAAMLRSYSVDSPGIVGTVARKAVETKLENFEKIGSVTHPIWDRILFNKFKTFFGGRVKSFSTGGAPIAKDVMDFLRVTFSVSFQEGYGQTETTGLGCATIYGDIQSSHVGPPVVSSELKLVDVPELEYTSEDRPFPRGEICIRGPGVMAGYFKDEEKTKETIDEDGWLHSGDIGLIDARGCVVIIDRKKNIFKLAQGEYIAPERIEQVYLRNLLLSQLFVHGEPIKSYLVGIAVPNPETFVPWACELLGGKYEFEELVKNRKVRDALLESINQVGIKYGLNGFERLKAIYVEPKPFSLEDGIVTATLKTKRSSMAKFYQKIIDQLYDGLETSQNFSAKL</sequence>
<proteinExistence type="predicted"/>
<dbReference type="GO" id="GO:0005524">
    <property type="term" value="F:ATP binding"/>
    <property type="evidence" value="ECO:0007669"/>
    <property type="project" value="UniProtKB-KW"/>
</dbReference>
<name>A0A9W4WTV2_9GLOM</name>
<organism evidence="4 5">
    <name type="scientific">Funneliformis geosporum</name>
    <dbReference type="NCBI Taxonomy" id="1117311"/>
    <lineage>
        <taxon>Eukaryota</taxon>
        <taxon>Fungi</taxon>
        <taxon>Fungi incertae sedis</taxon>
        <taxon>Mucoromycota</taxon>
        <taxon>Glomeromycotina</taxon>
        <taxon>Glomeromycetes</taxon>
        <taxon>Glomerales</taxon>
        <taxon>Glomeraceae</taxon>
        <taxon>Funneliformis</taxon>
    </lineage>
</organism>
<evidence type="ECO:0000313" key="5">
    <source>
        <dbReference type="Proteomes" id="UP001153678"/>
    </source>
</evidence>
<keyword evidence="1" id="KW-0547">Nucleotide-binding</keyword>
<dbReference type="SUPFAM" id="SSF56801">
    <property type="entry name" value="Acetyl-CoA synthetase-like"/>
    <property type="match status" value="1"/>
</dbReference>
<keyword evidence="2" id="KW-0067">ATP-binding</keyword>
<evidence type="ECO:0000259" key="3">
    <source>
        <dbReference type="Pfam" id="PF00501"/>
    </source>
</evidence>
<comment type="caution">
    <text evidence="4">The sequence shown here is derived from an EMBL/GenBank/DDBJ whole genome shotgun (WGS) entry which is preliminary data.</text>
</comment>
<evidence type="ECO:0000256" key="2">
    <source>
        <dbReference type="ARBA" id="ARBA00022840"/>
    </source>
</evidence>
<dbReference type="PANTHER" id="PTHR43272">
    <property type="entry name" value="LONG-CHAIN-FATTY-ACID--COA LIGASE"/>
    <property type="match status" value="1"/>
</dbReference>
<dbReference type="EMBL" id="CAMKVN010000855">
    <property type="protein sequence ID" value="CAI2171761.1"/>
    <property type="molecule type" value="Genomic_DNA"/>
</dbReference>
<dbReference type="Pfam" id="PF00501">
    <property type="entry name" value="AMP-binding"/>
    <property type="match status" value="1"/>
</dbReference>
<accession>A0A9W4WTV2</accession>
<dbReference type="InterPro" id="IPR020845">
    <property type="entry name" value="AMP-binding_CS"/>
</dbReference>
<dbReference type="PANTHER" id="PTHR43272:SF33">
    <property type="entry name" value="AMP-BINDING DOMAIN-CONTAINING PROTEIN-RELATED"/>
    <property type="match status" value="1"/>
</dbReference>
<gene>
    <name evidence="4" type="ORF">FWILDA_LOCUS5241</name>
</gene>